<keyword evidence="4 11" id="KW-0418">Kinase</keyword>
<dbReference type="EMBL" id="JAHDYR010000067">
    <property type="protein sequence ID" value="KAG9389862.1"/>
    <property type="molecule type" value="Genomic_DNA"/>
</dbReference>
<evidence type="ECO:0000256" key="1">
    <source>
        <dbReference type="ARBA" id="ARBA00012513"/>
    </source>
</evidence>
<sequence>MGVAVGRLSLCHPRVAGVSARSSHNLEISSRPFLDGTQPACMVGQNEFLAIIGLSSVVSCFSMLPLSSFRSHMPLFGEDSDVDVNGVPSVLFVAVGLLLVLLTLSCCFCAVSSVVSYALLFLLIRYKRLKRRNAVTPQERRWLDAARAAILHKDWSTDNRQEFVDEVEHVKKLIDAATTANNTVLNSHIPKLHKLLEIHQQTMDLLNAVPEGWKVALDPQDEHAINALHNLKARGFADAEVPRAAIDQLWADRVADLLARELCWSLSRRGELTRFIQYVRRMLEFGEKVAESYAAAKGRLVVLYNELAGVQQILASVPADIDTELQRLDVAIVEARKRYKITEISTPDDADAVQASRDNYRASTSRKERLLISLAELKAAGFADAPVLPPLDVRCSSMTLAMFDDIQPMNRSNHGVESATYEGRPVVLKSYSSLNEKDRRSMYNELKTLDAVSHPNVAKAIFAFSEDKLFYIVYDHYMYGSLLDWKDAMQKAGTLVEADVIFSARKIIEAVAALHAQSVIHCDIKPENVFVTGNGSPILGDFDVSKSAEGRTMTCTVAGTLEYMAPELYTRQNAEGKPPRASVVTDIYSLGLTLQKLARGVTTALDEAISQMVQADPEARPRLADLLALPIFVEDEKKAVSVVAERVALLEERRLEIEQFAVDHREKMLSEANANLRKFEAEAAELRRRRLELAEETRRIESLKEERLCAACVERVPTHAYVDCGHVCLCSVCAAKRAKRCPVCHKKSKRVCYSIRQSLVEMNLGTLQAMSQEQRADSVLAWAEENGFINTMMTAFELINDYPQAPFHGMREDLLVGALKFLGTHGLATVVCGSSFGVGVKFHRSG</sequence>
<keyword evidence="5" id="KW-0067">ATP-binding</keyword>
<evidence type="ECO:0000256" key="5">
    <source>
        <dbReference type="ARBA" id="ARBA00022840"/>
    </source>
</evidence>
<dbReference type="PROSITE" id="PS50089">
    <property type="entry name" value="ZF_RING_2"/>
    <property type="match status" value="1"/>
</dbReference>
<keyword evidence="8" id="KW-1133">Transmembrane helix</keyword>
<dbReference type="InterPro" id="IPR050660">
    <property type="entry name" value="NEK_Ser/Thr_kinase"/>
</dbReference>
<keyword evidence="6" id="KW-0479">Metal-binding</keyword>
<protein>
    <recommendedName>
        <fullName evidence="1">non-specific serine/threonine protein kinase</fullName>
        <ecNumber evidence="1">2.7.11.1</ecNumber>
    </recommendedName>
</protein>
<dbReference type="Gene3D" id="1.10.510.10">
    <property type="entry name" value="Transferase(Phosphotransferase) domain 1"/>
    <property type="match status" value="1"/>
</dbReference>
<organism evidence="11 12">
    <name type="scientific">Carpediemonas membranifera</name>
    <dbReference type="NCBI Taxonomy" id="201153"/>
    <lineage>
        <taxon>Eukaryota</taxon>
        <taxon>Metamonada</taxon>
        <taxon>Carpediemonas-like organisms</taxon>
        <taxon>Carpediemonas</taxon>
    </lineage>
</organism>
<keyword evidence="7" id="KW-0175">Coiled coil</keyword>
<dbReference type="GO" id="GO:0005524">
    <property type="term" value="F:ATP binding"/>
    <property type="evidence" value="ECO:0007669"/>
    <property type="project" value="UniProtKB-KW"/>
</dbReference>
<accession>A0A8J6B4I2</accession>
<dbReference type="InterPro" id="IPR001841">
    <property type="entry name" value="Znf_RING"/>
</dbReference>
<dbReference type="SUPFAM" id="SSF46785">
    <property type="entry name" value="Winged helix' DNA-binding domain"/>
    <property type="match status" value="1"/>
</dbReference>
<name>A0A8J6B4I2_9EUKA</name>
<feature type="domain" description="RING-type" evidence="10">
    <location>
        <begin position="709"/>
        <end position="745"/>
    </location>
</feature>
<dbReference type="InterPro" id="IPR036390">
    <property type="entry name" value="WH_DNA-bd_sf"/>
</dbReference>
<evidence type="ECO:0000256" key="7">
    <source>
        <dbReference type="SAM" id="Coils"/>
    </source>
</evidence>
<dbReference type="SUPFAM" id="SSF56112">
    <property type="entry name" value="Protein kinase-like (PK-like)"/>
    <property type="match status" value="1"/>
</dbReference>
<feature type="coiled-coil region" evidence="7">
    <location>
        <begin position="662"/>
        <end position="706"/>
    </location>
</feature>
<dbReference type="InterPro" id="IPR013083">
    <property type="entry name" value="Znf_RING/FYVE/PHD"/>
</dbReference>
<dbReference type="InterPro" id="IPR000719">
    <property type="entry name" value="Prot_kinase_dom"/>
</dbReference>
<dbReference type="Gene3D" id="1.10.10.10">
    <property type="entry name" value="Winged helix-like DNA-binding domain superfamily/Winged helix DNA-binding domain"/>
    <property type="match status" value="1"/>
</dbReference>
<evidence type="ECO:0000256" key="6">
    <source>
        <dbReference type="PROSITE-ProRule" id="PRU00175"/>
    </source>
</evidence>
<dbReference type="Proteomes" id="UP000717585">
    <property type="component" value="Unassembled WGS sequence"/>
</dbReference>
<feature type="transmembrane region" description="Helical" evidence="8">
    <location>
        <begin position="89"/>
        <end position="122"/>
    </location>
</feature>
<dbReference type="Pfam" id="PF13920">
    <property type="entry name" value="zf-C3HC4_3"/>
    <property type="match status" value="1"/>
</dbReference>
<dbReference type="PROSITE" id="PS50011">
    <property type="entry name" value="PROTEIN_KINASE_DOM"/>
    <property type="match status" value="1"/>
</dbReference>
<keyword evidence="8" id="KW-0812">Transmembrane</keyword>
<keyword evidence="3" id="KW-0547">Nucleotide-binding</keyword>
<proteinExistence type="predicted"/>
<evidence type="ECO:0000259" key="9">
    <source>
        <dbReference type="PROSITE" id="PS50011"/>
    </source>
</evidence>
<dbReference type="SMART" id="SM00220">
    <property type="entry name" value="S_TKc"/>
    <property type="match status" value="1"/>
</dbReference>
<dbReference type="PANTHER" id="PTHR43671">
    <property type="entry name" value="SERINE/THREONINE-PROTEIN KINASE NEK"/>
    <property type="match status" value="1"/>
</dbReference>
<dbReference type="CDD" id="cd14014">
    <property type="entry name" value="STKc_PknB_like"/>
    <property type="match status" value="1"/>
</dbReference>
<dbReference type="PANTHER" id="PTHR43671:SF13">
    <property type="entry name" value="SERINE_THREONINE-PROTEIN KINASE NEK2"/>
    <property type="match status" value="1"/>
</dbReference>
<dbReference type="Gene3D" id="3.30.40.10">
    <property type="entry name" value="Zinc/RING finger domain, C3HC4 (zinc finger)"/>
    <property type="match status" value="1"/>
</dbReference>
<keyword evidence="8" id="KW-0472">Membrane</keyword>
<evidence type="ECO:0000313" key="11">
    <source>
        <dbReference type="EMBL" id="KAG9389862.1"/>
    </source>
</evidence>
<keyword evidence="2" id="KW-0808">Transferase</keyword>
<feature type="transmembrane region" description="Helical" evidence="8">
    <location>
        <begin position="48"/>
        <end position="69"/>
    </location>
</feature>
<dbReference type="InterPro" id="IPR011009">
    <property type="entry name" value="Kinase-like_dom_sf"/>
</dbReference>
<evidence type="ECO:0000256" key="8">
    <source>
        <dbReference type="SAM" id="Phobius"/>
    </source>
</evidence>
<comment type="caution">
    <text evidence="11">The sequence shown here is derived from an EMBL/GenBank/DDBJ whole genome shotgun (WGS) entry which is preliminary data.</text>
</comment>
<dbReference type="GO" id="GO:0008270">
    <property type="term" value="F:zinc ion binding"/>
    <property type="evidence" value="ECO:0007669"/>
    <property type="project" value="UniProtKB-KW"/>
</dbReference>
<evidence type="ECO:0000313" key="12">
    <source>
        <dbReference type="Proteomes" id="UP000717585"/>
    </source>
</evidence>
<evidence type="ECO:0000256" key="4">
    <source>
        <dbReference type="ARBA" id="ARBA00022777"/>
    </source>
</evidence>
<dbReference type="AlphaFoldDB" id="A0A8J6B4I2"/>
<keyword evidence="12" id="KW-1185">Reference proteome</keyword>
<evidence type="ECO:0000256" key="3">
    <source>
        <dbReference type="ARBA" id="ARBA00022741"/>
    </source>
</evidence>
<dbReference type="InterPro" id="IPR008271">
    <property type="entry name" value="Ser/Thr_kinase_AS"/>
</dbReference>
<dbReference type="EC" id="2.7.11.1" evidence="1"/>
<reference evidence="11" key="1">
    <citation type="submission" date="2021-05" db="EMBL/GenBank/DDBJ databases">
        <title>A free-living protist that lacks canonical eukaryotic 1 DNA replication and segregation systems.</title>
        <authorList>
            <person name="Salas-Leiva D.E."/>
            <person name="Tromer E.C."/>
            <person name="Curtis B.A."/>
            <person name="Jerlstrom-Hultqvist J."/>
            <person name="Kolisko M."/>
            <person name="Yi Z."/>
            <person name="Salas-Leiva J.S."/>
            <person name="Gallot-Lavallee L."/>
            <person name="Kops G.J.P.L."/>
            <person name="Archibald J.M."/>
            <person name="Simpson A.G.B."/>
            <person name="Roger A.J."/>
        </authorList>
    </citation>
    <scope>NUCLEOTIDE SEQUENCE</scope>
    <source>
        <strain evidence="11">BICM</strain>
    </source>
</reference>
<evidence type="ECO:0000259" key="10">
    <source>
        <dbReference type="PROSITE" id="PS50089"/>
    </source>
</evidence>
<evidence type="ECO:0000256" key="2">
    <source>
        <dbReference type="ARBA" id="ARBA00022679"/>
    </source>
</evidence>
<feature type="domain" description="Protein kinase" evidence="9">
    <location>
        <begin position="403"/>
        <end position="632"/>
    </location>
</feature>
<keyword evidence="6" id="KW-0863">Zinc-finger</keyword>
<dbReference type="Pfam" id="PF00069">
    <property type="entry name" value="Pkinase"/>
    <property type="match status" value="1"/>
</dbReference>
<dbReference type="InterPro" id="IPR036388">
    <property type="entry name" value="WH-like_DNA-bd_sf"/>
</dbReference>
<dbReference type="GO" id="GO:0004674">
    <property type="term" value="F:protein serine/threonine kinase activity"/>
    <property type="evidence" value="ECO:0007669"/>
    <property type="project" value="UniProtKB-EC"/>
</dbReference>
<gene>
    <name evidence="11" type="ORF">J8273_8541</name>
</gene>
<dbReference type="OrthoDB" id="10252171at2759"/>
<keyword evidence="6" id="KW-0862">Zinc</keyword>
<dbReference type="PROSITE" id="PS00108">
    <property type="entry name" value="PROTEIN_KINASE_ST"/>
    <property type="match status" value="1"/>
</dbReference>